<dbReference type="CDD" id="cd03469">
    <property type="entry name" value="Rieske_RO_Alpha_N"/>
    <property type="match status" value="1"/>
</dbReference>
<sequence>MELATTLTSQSFQNVVREVGINPNYWYPVGWANQLAPGEVMSAEIWQQEFALYRDLHGQLYALEDVCPHKGVALHKGIVQGNHLACKYHGWAFDGTGKCVDIPYLPSQQKLPCAQVRSYQVQEKYNLIWVFPGDQELAWQQSPPEMPEFDNTDWFMVPVSARMNAHFSICNENSMDVFHGFLHQNLQGWFDPVLKSLQATEASVCAQYDVSYKGRMAQFVGLSDRADQVTTRTVSVEYRYPHYYSSLEGISALYLMRLPVGLTASRSFALFFFKIRLPKWLKHLLTPVLQKLLQRFVFMKFLNQDIEMMESEQRTYLANPQRHYVEINPAIIAVQRLIVRQYKQFMQQSSQLSNHRPVDSQQIVNSNVTQQILKKNILL</sequence>
<dbReference type="GO" id="GO:0016705">
    <property type="term" value="F:oxidoreductase activity, acting on paired donors, with incorporation or reduction of molecular oxygen"/>
    <property type="evidence" value="ECO:0007669"/>
    <property type="project" value="UniProtKB-ARBA"/>
</dbReference>
<evidence type="ECO:0000313" key="7">
    <source>
        <dbReference type="EMBL" id="NER30852.1"/>
    </source>
</evidence>
<dbReference type="Gene3D" id="2.102.10.10">
    <property type="entry name" value="Rieske [2Fe-2S] iron-sulphur domain"/>
    <property type="match status" value="1"/>
</dbReference>
<evidence type="ECO:0000256" key="5">
    <source>
        <dbReference type="ARBA" id="ARBA00023014"/>
    </source>
</evidence>
<evidence type="ECO:0000256" key="3">
    <source>
        <dbReference type="ARBA" id="ARBA00023002"/>
    </source>
</evidence>
<dbReference type="GO" id="GO:0004497">
    <property type="term" value="F:monooxygenase activity"/>
    <property type="evidence" value="ECO:0007669"/>
    <property type="project" value="UniProtKB-ARBA"/>
</dbReference>
<name>A0A6B3NK83_9CYAN</name>
<dbReference type="Pfam" id="PF19112">
    <property type="entry name" value="VanA_C"/>
    <property type="match status" value="1"/>
</dbReference>
<keyword evidence="2" id="KW-0479">Metal-binding</keyword>
<dbReference type="SUPFAM" id="SSF50022">
    <property type="entry name" value="ISP domain"/>
    <property type="match status" value="1"/>
</dbReference>
<evidence type="ECO:0000256" key="1">
    <source>
        <dbReference type="ARBA" id="ARBA00022714"/>
    </source>
</evidence>
<proteinExistence type="predicted"/>
<dbReference type="GO" id="GO:0046872">
    <property type="term" value="F:metal ion binding"/>
    <property type="evidence" value="ECO:0007669"/>
    <property type="project" value="UniProtKB-KW"/>
</dbReference>
<keyword evidence="4" id="KW-0408">Iron</keyword>
<reference evidence="7" key="1">
    <citation type="submission" date="2019-11" db="EMBL/GenBank/DDBJ databases">
        <title>Genomic insights into an expanded diversity of filamentous marine cyanobacteria reveals the extraordinary biosynthetic potential of Moorea and Okeania.</title>
        <authorList>
            <person name="Ferreira Leao T."/>
            <person name="Wang M."/>
            <person name="Moss N."/>
            <person name="Da Silva R."/>
            <person name="Sanders J."/>
            <person name="Nurk S."/>
            <person name="Gurevich A."/>
            <person name="Humphrey G."/>
            <person name="Reher R."/>
            <person name="Zhu Q."/>
            <person name="Belda-Ferre P."/>
            <person name="Glukhov E."/>
            <person name="Rex R."/>
            <person name="Dorrestein P.C."/>
            <person name="Knight R."/>
            <person name="Pevzner P."/>
            <person name="Gerwick W.H."/>
            <person name="Gerwick L."/>
        </authorList>
    </citation>
    <scope>NUCLEOTIDE SEQUENCE</scope>
    <source>
        <strain evidence="7">SIO1C4</strain>
    </source>
</reference>
<accession>A0A6B3NK83</accession>
<dbReference type="SUPFAM" id="SSF55961">
    <property type="entry name" value="Bet v1-like"/>
    <property type="match status" value="1"/>
</dbReference>
<dbReference type="PANTHER" id="PTHR21266:SF57">
    <property type="entry name" value="3-CHLOROBENZOATE-3,4-DIOXYGENASE"/>
    <property type="match status" value="1"/>
</dbReference>
<dbReference type="Pfam" id="PF00355">
    <property type="entry name" value="Rieske"/>
    <property type="match status" value="1"/>
</dbReference>
<dbReference type="InterPro" id="IPR017941">
    <property type="entry name" value="Rieske_2Fe-2S"/>
</dbReference>
<dbReference type="Gene3D" id="3.90.380.10">
    <property type="entry name" value="Naphthalene 1,2-dioxygenase Alpha Subunit, Chain A, domain 1"/>
    <property type="match status" value="1"/>
</dbReference>
<dbReference type="GO" id="GO:0051537">
    <property type="term" value="F:2 iron, 2 sulfur cluster binding"/>
    <property type="evidence" value="ECO:0007669"/>
    <property type="project" value="UniProtKB-KW"/>
</dbReference>
<protein>
    <submittedName>
        <fullName evidence="7">Aromatic ring-hydroxylating dioxygenase subunit alpha</fullName>
    </submittedName>
</protein>
<dbReference type="GO" id="GO:0051213">
    <property type="term" value="F:dioxygenase activity"/>
    <property type="evidence" value="ECO:0007669"/>
    <property type="project" value="UniProtKB-KW"/>
</dbReference>
<dbReference type="PROSITE" id="PS51296">
    <property type="entry name" value="RIESKE"/>
    <property type="match status" value="1"/>
</dbReference>
<dbReference type="InterPro" id="IPR050584">
    <property type="entry name" value="Cholesterol_7-desaturase"/>
</dbReference>
<comment type="caution">
    <text evidence="7">The sequence shown here is derived from an EMBL/GenBank/DDBJ whole genome shotgun (WGS) entry which is preliminary data.</text>
</comment>
<keyword evidence="7" id="KW-0223">Dioxygenase</keyword>
<dbReference type="PANTHER" id="PTHR21266">
    <property type="entry name" value="IRON-SULFUR DOMAIN CONTAINING PROTEIN"/>
    <property type="match status" value="1"/>
</dbReference>
<evidence type="ECO:0000259" key="6">
    <source>
        <dbReference type="PROSITE" id="PS51296"/>
    </source>
</evidence>
<dbReference type="AlphaFoldDB" id="A0A6B3NK83"/>
<dbReference type="InterPro" id="IPR044043">
    <property type="entry name" value="VanA_C_cat"/>
</dbReference>
<keyword evidence="1" id="KW-0001">2Fe-2S</keyword>
<evidence type="ECO:0000256" key="4">
    <source>
        <dbReference type="ARBA" id="ARBA00023004"/>
    </source>
</evidence>
<dbReference type="EMBL" id="JAAHFQ010000656">
    <property type="protein sequence ID" value="NER30852.1"/>
    <property type="molecule type" value="Genomic_DNA"/>
</dbReference>
<keyword evidence="3" id="KW-0560">Oxidoreductase</keyword>
<dbReference type="InterPro" id="IPR036922">
    <property type="entry name" value="Rieske_2Fe-2S_sf"/>
</dbReference>
<gene>
    <name evidence="7" type="ORF">F6J89_25340</name>
</gene>
<evidence type="ECO:0000256" key="2">
    <source>
        <dbReference type="ARBA" id="ARBA00022723"/>
    </source>
</evidence>
<keyword evidence="5" id="KW-0411">Iron-sulfur</keyword>
<organism evidence="7">
    <name type="scientific">Symploca sp. SIO1C4</name>
    <dbReference type="NCBI Taxonomy" id="2607765"/>
    <lineage>
        <taxon>Bacteria</taxon>
        <taxon>Bacillati</taxon>
        <taxon>Cyanobacteriota</taxon>
        <taxon>Cyanophyceae</taxon>
        <taxon>Coleofasciculales</taxon>
        <taxon>Coleofasciculaceae</taxon>
        <taxon>Symploca</taxon>
    </lineage>
</organism>
<feature type="domain" description="Rieske" evidence="6">
    <location>
        <begin position="26"/>
        <end position="130"/>
    </location>
</feature>